<keyword evidence="1" id="KW-0472">Membrane</keyword>
<dbReference type="NCBIfam" id="TIGR00254">
    <property type="entry name" value="GGDEF"/>
    <property type="match status" value="1"/>
</dbReference>
<evidence type="ECO:0000313" key="4">
    <source>
        <dbReference type="EMBL" id="CAE10068.1"/>
    </source>
</evidence>
<reference evidence="4 5" key="1">
    <citation type="journal article" date="2003" name="Proc. Natl. Acad. Sci. U.S.A.">
        <title>Complete genome sequence and analysis of Wolinella succinogenes.</title>
        <authorList>
            <person name="Baar C."/>
            <person name="Eppinger M."/>
            <person name="Raddatz G."/>
            <person name="Simon JM."/>
            <person name="Lanz C."/>
            <person name="Klimmek O."/>
            <person name="Nandakumar R."/>
            <person name="Gross R."/>
            <person name="Rosinus A."/>
            <person name="Keller H."/>
            <person name="Jagtap P."/>
            <person name="Linke B."/>
            <person name="Meyer F."/>
            <person name="Lederer H."/>
            <person name="Schuster S.C."/>
        </authorList>
    </citation>
    <scope>NUCLEOTIDE SEQUENCE [LARGE SCALE GENOMIC DNA]</scope>
    <source>
        <strain evidence="5">ATCC 29543 / DSM 1740 / CCUG 13145 / JCM 31913 / LMG 7466 / NCTC 11488 / FDC 602W</strain>
    </source>
</reference>
<dbReference type="Gene3D" id="3.30.70.270">
    <property type="match status" value="1"/>
</dbReference>
<evidence type="ECO:0000256" key="1">
    <source>
        <dbReference type="SAM" id="Phobius"/>
    </source>
</evidence>
<dbReference type="PROSITE" id="PS50887">
    <property type="entry name" value="GGDEF"/>
    <property type="match status" value="1"/>
</dbReference>
<dbReference type="InterPro" id="IPR000160">
    <property type="entry name" value="GGDEF_dom"/>
</dbReference>
<name>Q7M9F3_WOLSU</name>
<dbReference type="InterPro" id="IPR001633">
    <property type="entry name" value="EAL_dom"/>
</dbReference>
<dbReference type="STRING" id="273121.WS0965"/>
<dbReference type="SUPFAM" id="SSF141868">
    <property type="entry name" value="EAL domain-like"/>
    <property type="match status" value="1"/>
</dbReference>
<dbReference type="GO" id="GO:0071111">
    <property type="term" value="F:cyclic-guanylate-specific phosphodiesterase activity"/>
    <property type="evidence" value="ECO:0007669"/>
    <property type="project" value="InterPro"/>
</dbReference>
<feature type="domain" description="EAL" evidence="2">
    <location>
        <begin position="238"/>
        <end position="485"/>
    </location>
</feature>
<dbReference type="PANTHER" id="PTHR33121">
    <property type="entry name" value="CYCLIC DI-GMP PHOSPHODIESTERASE PDEF"/>
    <property type="match status" value="1"/>
</dbReference>
<dbReference type="SUPFAM" id="SSF55073">
    <property type="entry name" value="Nucleotide cyclase"/>
    <property type="match status" value="1"/>
</dbReference>
<dbReference type="InterPro" id="IPR035919">
    <property type="entry name" value="EAL_sf"/>
</dbReference>
<dbReference type="Gene3D" id="3.20.20.450">
    <property type="entry name" value="EAL domain"/>
    <property type="match status" value="1"/>
</dbReference>
<feature type="domain" description="GGDEF" evidence="3">
    <location>
        <begin position="91"/>
        <end position="227"/>
    </location>
</feature>
<dbReference type="Proteomes" id="UP000000422">
    <property type="component" value="Chromosome"/>
</dbReference>
<organism evidence="5">
    <name type="scientific">Wolinella succinogenes (strain ATCC 29543 / DSM 1740 / CCUG 13145 / JCM 31913 / LMG 7466 / NCTC 11488 / FDC 602W)</name>
    <name type="common">Vibrio succinogenes</name>
    <dbReference type="NCBI Taxonomy" id="273121"/>
    <lineage>
        <taxon>Bacteria</taxon>
        <taxon>Pseudomonadati</taxon>
        <taxon>Campylobacterota</taxon>
        <taxon>Epsilonproteobacteria</taxon>
        <taxon>Campylobacterales</taxon>
        <taxon>Helicobacteraceae</taxon>
        <taxon>Wolinella</taxon>
    </lineage>
</organism>
<dbReference type="eggNOG" id="COG5001">
    <property type="taxonomic scope" value="Bacteria"/>
</dbReference>
<evidence type="ECO:0000313" key="5">
    <source>
        <dbReference type="Proteomes" id="UP000000422"/>
    </source>
</evidence>
<dbReference type="Pfam" id="PF00990">
    <property type="entry name" value="GGDEF"/>
    <property type="match status" value="1"/>
</dbReference>
<accession>Q7M9F3</accession>
<dbReference type="EMBL" id="BX571659">
    <property type="protein sequence ID" value="CAE10068.1"/>
    <property type="molecule type" value="Genomic_DNA"/>
</dbReference>
<proteinExistence type="predicted"/>
<feature type="transmembrane region" description="Helical" evidence="1">
    <location>
        <begin position="31"/>
        <end position="52"/>
    </location>
</feature>
<dbReference type="PROSITE" id="PS50883">
    <property type="entry name" value="EAL"/>
    <property type="match status" value="1"/>
</dbReference>
<dbReference type="CDD" id="cd01948">
    <property type="entry name" value="EAL"/>
    <property type="match status" value="1"/>
</dbReference>
<dbReference type="KEGG" id="wsu:WS0965"/>
<feature type="transmembrane region" description="Helical" evidence="1">
    <location>
        <begin position="5"/>
        <end position="25"/>
    </location>
</feature>
<dbReference type="HOGENOM" id="CLU_000445_70_50_7"/>
<keyword evidence="1" id="KW-1133">Transmembrane helix</keyword>
<dbReference type="PANTHER" id="PTHR33121:SF71">
    <property type="entry name" value="OXYGEN SENSOR PROTEIN DOSP"/>
    <property type="match status" value="1"/>
</dbReference>
<dbReference type="RefSeq" id="WP_011138862.1">
    <property type="nucleotide sequence ID" value="NC_005090.1"/>
</dbReference>
<evidence type="ECO:0000259" key="2">
    <source>
        <dbReference type="PROSITE" id="PS50883"/>
    </source>
</evidence>
<dbReference type="InterPro" id="IPR029787">
    <property type="entry name" value="Nucleotide_cyclase"/>
</dbReference>
<protein>
    <submittedName>
        <fullName evidence="4">GGDEF FAMILY PROTEIN</fullName>
    </submittedName>
</protein>
<evidence type="ECO:0000259" key="3">
    <source>
        <dbReference type="PROSITE" id="PS50887"/>
    </source>
</evidence>
<dbReference type="InterPro" id="IPR043128">
    <property type="entry name" value="Rev_trsase/Diguanyl_cyclase"/>
</dbReference>
<dbReference type="CDD" id="cd01949">
    <property type="entry name" value="GGDEF"/>
    <property type="match status" value="1"/>
</dbReference>
<dbReference type="InterPro" id="IPR050706">
    <property type="entry name" value="Cyclic-di-GMP_PDE-like"/>
</dbReference>
<gene>
    <name evidence="4" type="ordered locus">WS0965</name>
</gene>
<dbReference type="SMART" id="SM00267">
    <property type="entry name" value="GGDEF"/>
    <property type="match status" value="1"/>
</dbReference>
<dbReference type="AlphaFoldDB" id="Q7M9F3"/>
<dbReference type="SMART" id="SM00052">
    <property type="entry name" value="EAL"/>
    <property type="match status" value="1"/>
</dbReference>
<dbReference type="Pfam" id="PF00563">
    <property type="entry name" value="EAL"/>
    <property type="match status" value="1"/>
</dbReference>
<keyword evidence="5" id="KW-1185">Reference proteome</keyword>
<keyword evidence="1" id="KW-0812">Transmembrane</keyword>
<sequence length="516" mass="58675">MNQQLLYAGMLLYIAVVLIVGYMVAGRGENPSFLAPFLLFVLPLLPLSYLYFRGTKKREKELFEIFYGDRLTGLGNRRKLLKDIESTPKEQALGLVIFDVDSFGEINDLFGIHGGDGVIRQIGNFLKEFVGREGIGGKEGEYLYRLSGDEFALLFLQAPSEDELLRISAKAVLELSQRRFFVKSNDIRLTMSAGVARSSKHQELYFGANSAKNYAKKERLEVALYDERMNHKEAYKKNLFWLKKLKESILHHRIIPYYQPIVNSKTGKIEKFETLARMIDEIGAVIPPSQFLEVAKKSKLYPEITKTIIEESFKTFAKEPFLFSINLSIKDLLNQKTMDFFFDRLKHYGVASKLSVEIVESESIHDYEGARRVLEEIRQAGCNISIDDFGSGYSNFGYILKLNAKFLKIDGSLIKEIAQDEKSQSIVKAIVYFAKETGLFTVAEFVHSKEVLEKVVGLGVDYLQGYYVGEPLDGRAYFSRPKENQPLGFSSQGRALDWQALMLSSSWGIVQLEQSL</sequence>